<dbReference type="Proteomes" id="UP000589036">
    <property type="component" value="Unassembled WGS sequence"/>
</dbReference>
<reference evidence="5 6" key="1">
    <citation type="submission" date="2020-07" db="EMBL/GenBank/DDBJ databases">
        <title>Sequencing the genomes of 1000 actinobacteria strains.</title>
        <authorList>
            <person name="Klenk H.-P."/>
        </authorList>
    </citation>
    <scope>NUCLEOTIDE SEQUENCE [LARGE SCALE GENOMIC DNA]</scope>
    <source>
        <strain evidence="5 6">CXB654</strain>
    </source>
</reference>
<dbReference type="SUPFAM" id="SSF48008">
    <property type="entry name" value="GntR ligand-binding domain-like"/>
    <property type="match status" value="1"/>
</dbReference>
<protein>
    <submittedName>
        <fullName evidence="5">DNA-binding FadR family transcriptional regulator</fullName>
    </submittedName>
</protein>
<dbReference type="EMBL" id="JACCCC010000001">
    <property type="protein sequence ID" value="NYE48551.1"/>
    <property type="molecule type" value="Genomic_DNA"/>
</dbReference>
<dbReference type="GO" id="GO:0003677">
    <property type="term" value="F:DNA binding"/>
    <property type="evidence" value="ECO:0007669"/>
    <property type="project" value="UniProtKB-KW"/>
</dbReference>
<keyword evidence="6" id="KW-1185">Reference proteome</keyword>
<dbReference type="Gene3D" id="1.20.120.530">
    <property type="entry name" value="GntR ligand-binding domain-like"/>
    <property type="match status" value="1"/>
</dbReference>
<comment type="caution">
    <text evidence="5">The sequence shown here is derived from an EMBL/GenBank/DDBJ whole genome shotgun (WGS) entry which is preliminary data.</text>
</comment>
<dbReference type="Pfam" id="PF07729">
    <property type="entry name" value="FCD"/>
    <property type="match status" value="1"/>
</dbReference>
<dbReference type="Pfam" id="PF00392">
    <property type="entry name" value="GntR"/>
    <property type="match status" value="1"/>
</dbReference>
<dbReference type="InterPro" id="IPR008920">
    <property type="entry name" value="TF_FadR/GntR_C"/>
</dbReference>
<evidence type="ECO:0000256" key="2">
    <source>
        <dbReference type="ARBA" id="ARBA00023125"/>
    </source>
</evidence>
<proteinExistence type="predicted"/>
<dbReference type="InterPro" id="IPR000524">
    <property type="entry name" value="Tscrpt_reg_HTH_GntR"/>
</dbReference>
<dbReference type="PRINTS" id="PR00035">
    <property type="entry name" value="HTHGNTR"/>
</dbReference>
<dbReference type="InterPro" id="IPR011711">
    <property type="entry name" value="GntR_C"/>
</dbReference>
<evidence type="ECO:0000259" key="4">
    <source>
        <dbReference type="PROSITE" id="PS50949"/>
    </source>
</evidence>
<dbReference type="PROSITE" id="PS50949">
    <property type="entry name" value="HTH_GNTR"/>
    <property type="match status" value="1"/>
</dbReference>
<sequence length="249" mass="26988">MASNVPEQSPARAPLRRQEVTERIKSLILQNRLAPGDPLPTESELCETLGASRSSVREAVKVLSALDIVEVRHGHGTYVGRLSLAALVEGLTFRAMLSRHDDFATLAELVEVRQVLERGLAAPIIGAFDDGQHRSLAALVAEMEELAERGETFVEQDRAFHLLLMGPLHNRLITQLTGAFWDVHAIVVPMLEASVADARETAAAHRAIVEAAARKDVPGFADAIAAHYAPVLKHLNAKMGTVDPSWPPA</sequence>
<name>A0A852TXR4_9ACTN</name>
<dbReference type="SUPFAM" id="SSF46785">
    <property type="entry name" value="Winged helix' DNA-binding domain"/>
    <property type="match status" value="1"/>
</dbReference>
<dbReference type="InterPro" id="IPR036388">
    <property type="entry name" value="WH-like_DNA-bd_sf"/>
</dbReference>
<dbReference type="Gene3D" id="1.10.10.10">
    <property type="entry name" value="Winged helix-like DNA-binding domain superfamily/Winged helix DNA-binding domain"/>
    <property type="match status" value="1"/>
</dbReference>
<dbReference type="GO" id="GO:0003700">
    <property type="term" value="F:DNA-binding transcription factor activity"/>
    <property type="evidence" value="ECO:0007669"/>
    <property type="project" value="InterPro"/>
</dbReference>
<evidence type="ECO:0000313" key="5">
    <source>
        <dbReference type="EMBL" id="NYE48551.1"/>
    </source>
</evidence>
<gene>
    <name evidence="5" type="ORF">HDA32_003671</name>
</gene>
<dbReference type="RefSeq" id="WP_179644316.1">
    <property type="nucleotide sequence ID" value="NZ_BAAAYY010000004.1"/>
</dbReference>
<accession>A0A852TXR4</accession>
<organism evidence="5 6">
    <name type="scientific">Spinactinospora alkalitolerans</name>
    <dbReference type="NCBI Taxonomy" id="687207"/>
    <lineage>
        <taxon>Bacteria</taxon>
        <taxon>Bacillati</taxon>
        <taxon>Actinomycetota</taxon>
        <taxon>Actinomycetes</taxon>
        <taxon>Streptosporangiales</taxon>
        <taxon>Nocardiopsidaceae</taxon>
        <taxon>Spinactinospora</taxon>
    </lineage>
</organism>
<keyword evidence="1" id="KW-0805">Transcription regulation</keyword>
<keyword evidence="3" id="KW-0804">Transcription</keyword>
<dbReference type="PANTHER" id="PTHR43537">
    <property type="entry name" value="TRANSCRIPTIONAL REGULATOR, GNTR FAMILY"/>
    <property type="match status" value="1"/>
</dbReference>
<dbReference type="SMART" id="SM00345">
    <property type="entry name" value="HTH_GNTR"/>
    <property type="match status" value="1"/>
</dbReference>
<dbReference type="CDD" id="cd07377">
    <property type="entry name" value="WHTH_GntR"/>
    <property type="match status" value="1"/>
</dbReference>
<dbReference type="PANTHER" id="PTHR43537:SF5">
    <property type="entry name" value="UXU OPERON TRANSCRIPTIONAL REGULATOR"/>
    <property type="match status" value="1"/>
</dbReference>
<feature type="domain" description="HTH gntR-type" evidence="4">
    <location>
        <begin position="14"/>
        <end position="82"/>
    </location>
</feature>
<dbReference type="InterPro" id="IPR036390">
    <property type="entry name" value="WH_DNA-bd_sf"/>
</dbReference>
<dbReference type="SMART" id="SM00895">
    <property type="entry name" value="FCD"/>
    <property type="match status" value="1"/>
</dbReference>
<evidence type="ECO:0000313" key="6">
    <source>
        <dbReference type="Proteomes" id="UP000589036"/>
    </source>
</evidence>
<evidence type="ECO:0000256" key="3">
    <source>
        <dbReference type="ARBA" id="ARBA00023163"/>
    </source>
</evidence>
<dbReference type="AlphaFoldDB" id="A0A852TXR4"/>
<keyword evidence="2 5" id="KW-0238">DNA-binding</keyword>
<evidence type="ECO:0000256" key="1">
    <source>
        <dbReference type="ARBA" id="ARBA00023015"/>
    </source>
</evidence>